<accession>A0AAN7QKC5</accession>
<comment type="caution">
    <text evidence="2">The sequence shown here is derived from an EMBL/GenBank/DDBJ whole genome shotgun (WGS) entry which is preliminary data.</text>
</comment>
<dbReference type="GO" id="GO:0006900">
    <property type="term" value="P:vesicle budding from membrane"/>
    <property type="evidence" value="ECO:0007669"/>
    <property type="project" value="TreeGrafter"/>
</dbReference>
<evidence type="ECO:0000313" key="2">
    <source>
        <dbReference type="EMBL" id="KAK4770239.1"/>
    </source>
</evidence>
<name>A0AAN7QKC5_9MYRT</name>
<feature type="region of interest" description="Disordered" evidence="1">
    <location>
        <begin position="434"/>
        <end position="464"/>
    </location>
</feature>
<dbReference type="GO" id="GO:0000815">
    <property type="term" value="C:ESCRT III complex"/>
    <property type="evidence" value="ECO:0007669"/>
    <property type="project" value="TreeGrafter"/>
</dbReference>
<feature type="region of interest" description="Disordered" evidence="1">
    <location>
        <begin position="398"/>
        <end position="419"/>
    </location>
</feature>
<evidence type="ECO:0000256" key="1">
    <source>
        <dbReference type="SAM" id="MobiDB-lite"/>
    </source>
</evidence>
<dbReference type="GO" id="GO:0005771">
    <property type="term" value="C:multivesicular body"/>
    <property type="evidence" value="ECO:0007669"/>
    <property type="project" value="TreeGrafter"/>
</dbReference>
<dbReference type="PANTHER" id="PTHR22761:SF7">
    <property type="entry name" value="SNF7 FAMILY PROTEIN"/>
    <property type="match status" value="1"/>
</dbReference>
<organism evidence="2 3">
    <name type="scientific">Trapa incisa</name>
    <dbReference type="NCBI Taxonomy" id="236973"/>
    <lineage>
        <taxon>Eukaryota</taxon>
        <taxon>Viridiplantae</taxon>
        <taxon>Streptophyta</taxon>
        <taxon>Embryophyta</taxon>
        <taxon>Tracheophyta</taxon>
        <taxon>Spermatophyta</taxon>
        <taxon>Magnoliopsida</taxon>
        <taxon>eudicotyledons</taxon>
        <taxon>Gunneridae</taxon>
        <taxon>Pentapetalae</taxon>
        <taxon>rosids</taxon>
        <taxon>malvids</taxon>
        <taxon>Myrtales</taxon>
        <taxon>Lythraceae</taxon>
        <taxon>Trapa</taxon>
    </lineage>
</organism>
<dbReference type="GO" id="GO:0009898">
    <property type="term" value="C:cytoplasmic side of plasma membrane"/>
    <property type="evidence" value="ECO:0007669"/>
    <property type="project" value="TreeGrafter"/>
</dbReference>
<dbReference type="InterPro" id="IPR005024">
    <property type="entry name" value="Snf7_fam"/>
</dbReference>
<evidence type="ECO:0008006" key="4">
    <source>
        <dbReference type="Google" id="ProtNLM"/>
    </source>
</evidence>
<evidence type="ECO:0000313" key="3">
    <source>
        <dbReference type="Proteomes" id="UP001345219"/>
    </source>
</evidence>
<dbReference type="Gene3D" id="6.10.140.1230">
    <property type="match status" value="1"/>
</dbReference>
<dbReference type="Pfam" id="PF03357">
    <property type="entry name" value="Snf7"/>
    <property type="match status" value="1"/>
</dbReference>
<dbReference type="Proteomes" id="UP001345219">
    <property type="component" value="Chromosome 24"/>
</dbReference>
<sequence length="464" mass="52973">MTGTRIWDRDPVLSPDQRSVERNWLESAMNSESVREFILKEVPDWDDEVVSIARFKGFSGQRSDWEPRYRFWKDLIRRVARHFHLLIIQPHQVKEWFQRGGLHPLCIDDVLHLMYNEGEVTRVGDLVDLRSGKLSRIFKKLRLLALGLSNAEAAPQDNLLLTALVKDKSSEVIQYLSERYWTSSCIVTMKRFEDICGGSDEALAVFNHLWGCGKSCHLYTHKEEVLEGVKISLSSDAVSGVTSLDYDILHLVWTTEKLQQQLNVIDLRYQKSRSLAVASLKSGDRRAALRYARELKLARESREKCDSLMNRVEEVLNVILDAESTRKVFEAIQIGARAMKENNISVEEVKLCLDEIDECIESQKQVENAIVESASSTGFEEEDLEEEFRKWELEIRGKNPEMGSGKGTTLEEPDSSGLVESLSNRLGNLRLEVDQTDERVNNESETSMGISNRLSTHLLKPEAA</sequence>
<reference evidence="2 3" key="1">
    <citation type="journal article" date="2023" name="Hortic Res">
        <title>Pangenome of water caltrop reveals structural variations and asymmetric subgenome divergence after allopolyploidization.</title>
        <authorList>
            <person name="Zhang X."/>
            <person name="Chen Y."/>
            <person name="Wang L."/>
            <person name="Yuan Y."/>
            <person name="Fang M."/>
            <person name="Shi L."/>
            <person name="Lu R."/>
            <person name="Comes H.P."/>
            <person name="Ma Y."/>
            <person name="Chen Y."/>
            <person name="Huang G."/>
            <person name="Zhou Y."/>
            <person name="Zheng Z."/>
            <person name="Qiu Y."/>
        </authorList>
    </citation>
    <scope>NUCLEOTIDE SEQUENCE [LARGE SCALE GENOMIC DNA]</scope>
    <source>
        <tissue evidence="2">Roots</tissue>
    </source>
</reference>
<dbReference type="Pfam" id="PF25880">
    <property type="entry name" value="WHD_CHMP7_1st"/>
    <property type="match status" value="1"/>
</dbReference>
<keyword evidence="3" id="KW-1185">Reference proteome</keyword>
<protein>
    <recommendedName>
        <fullName evidence="4">Charged multivesicular body protein 7</fullName>
    </recommendedName>
</protein>
<dbReference type="PANTHER" id="PTHR22761">
    <property type="entry name" value="CHARGED MULTIVESICULAR BODY PROTEIN"/>
    <property type="match status" value="1"/>
</dbReference>
<feature type="compositionally biased region" description="Polar residues" evidence="1">
    <location>
        <begin position="443"/>
        <end position="455"/>
    </location>
</feature>
<dbReference type="AlphaFoldDB" id="A0AAN7QKC5"/>
<gene>
    <name evidence="2" type="ORF">SAY87_030771</name>
</gene>
<dbReference type="GO" id="GO:0032511">
    <property type="term" value="P:late endosome to vacuole transport via multivesicular body sorting pathway"/>
    <property type="evidence" value="ECO:0007669"/>
    <property type="project" value="TreeGrafter"/>
</dbReference>
<dbReference type="EMBL" id="JAXIOK010000005">
    <property type="protein sequence ID" value="KAK4770239.1"/>
    <property type="molecule type" value="Genomic_DNA"/>
</dbReference>
<proteinExistence type="predicted"/>